<dbReference type="EMBL" id="HACA01012161">
    <property type="protein sequence ID" value="CDW29522.1"/>
    <property type="molecule type" value="Transcribed_RNA"/>
</dbReference>
<sequence>MPSAIVVPSNEVSLSSTKLLIKRSSVDTKSNNSEELETNLVKFQPPLENFLRTYLPIFEQILSHRIAHIHHQHINYY</sequence>
<dbReference type="AlphaFoldDB" id="A0A0K2TV14"/>
<name>A0A0K2TV14_LEPSM</name>
<proteinExistence type="predicted"/>
<accession>A0A0K2TV14</accession>
<evidence type="ECO:0000313" key="1">
    <source>
        <dbReference type="EMBL" id="CDW29522.1"/>
    </source>
</evidence>
<organism evidence="1">
    <name type="scientific">Lepeophtheirus salmonis</name>
    <name type="common">Salmon louse</name>
    <name type="synonym">Caligus salmonis</name>
    <dbReference type="NCBI Taxonomy" id="72036"/>
    <lineage>
        <taxon>Eukaryota</taxon>
        <taxon>Metazoa</taxon>
        <taxon>Ecdysozoa</taxon>
        <taxon>Arthropoda</taxon>
        <taxon>Crustacea</taxon>
        <taxon>Multicrustacea</taxon>
        <taxon>Hexanauplia</taxon>
        <taxon>Copepoda</taxon>
        <taxon>Siphonostomatoida</taxon>
        <taxon>Caligidae</taxon>
        <taxon>Lepeophtheirus</taxon>
    </lineage>
</organism>
<protein>
    <submittedName>
        <fullName evidence="1">Uncharacterized protein</fullName>
    </submittedName>
</protein>
<reference evidence="1" key="1">
    <citation type="submission" date="2014-05" db="EMBL/GenBank/DDBJ databases">
        <authorList>
            <person name="Chronopoulou M."/>
        </authorList>
    </citation>
    <scope>NUCLEOTIDE SEQUENCE</scope>
    <source>
        <tissue evidence="1">Whole organism</tissue>
    </source>
</reference>